<name>A0A915L7F6_ROMCU</name>
<dbReference type="WBParaSite" id="nRc.2.0.1.t45676-RA">
    <property type="protein sequence ID" value="nRc.2.0.1.t45676-RA"/>
    <property type="gene ID" value="nRc.2.0.1.g45676"/>
</dbReference>
<sequence length="100" mass="10894">MATRASNIIVCLNIDGGFMSDETISDVCNVVPSVSVVIFLFNFKSFPYRNFASTGPLTGHRKKGVQTSGISDSTVGYFYLSRCFECIIVNPQRALSTGID</sequence>
<proteinExistence type="predicted"/>
<keyword evidence="1" id="KW-1185">Reference proteome</keyword>
<evidence type="ECO:0000313" key="2">
    <source>
        <dbReference type="WBParaSite" id="nRc.2.0.1.t45676-RA"/>
    </source>
</evidence>
<reference evidence="2" key="1">
    <citation type="submission" date="2022-11" db="UniProtKB">
        <authorList>
            <consortium name="WormBaseParasite"/>
        </authorList>
    </citation>
    <scope>IDENTIFICATION</scope>
</reference>
<protein>
    <submittedName>
        <fullName evidence="2">Uncharacterized protein</fullName>
    </submittedName>
</protein>
<dbReference type="AlphaFoldDB" id="A0A915L7F6"/>
<evidence type="ECO:0000313" key="1">
    <source>
        <dbReference type="Proteomes" id="UP000887565"/>
    </source>
</evidence>
<accession>A0A915L7F6</accession>
<dbReference type="Proteomes" id="UP000887565">
    <property type="component" value="Unplaced"/>
</dbReference>
<organism evidence="1 2">
    <name type="scientific">Romanomermis culicivorax</name>
    <name type="common">Nematode worm</name>
    <dbReference type="NCBI Taxonomy" id="13658"/>
    <lineage>
        <taxon>Eukaryota</taxon>
        <taxon>Metazoa</taxon>
        <taxon>Ecdysozoa</taxon>
        <taxon>Nematoda</taxon>
        <taxon>Enoplea</taxon>
        <taxon>Dorylaimia</taxon>
        <taxon>Mermithida</taxon>
        <taxon>Mermithoidea</taxon>
        <taxon>Mermithidae</taxon>
        <taxon>Romanomermis</taxon>
    </lineage>
</organism>